<evidence type="ECO:0000313" key="4">
    <source>
        <dbReference type="EMBL" id="STX88640.1"/>
    </source>
</evidence>
<accession>A0A0C7AUG2</accession>
<name>A0A0C7AUG2_KLEPN</name>
<dbReference type="RefSeq" id="WP_088365336.1">
    <property type="nucleotide sequence ID" value="NZ_CP021946.1"/>
</dbReference>
<organism evidence="2">
    <name type="scientific">Klebsiella pneumoniae</name>
    <dbReference type="NCBI Taxonomy" id="573"/>
    <lineage>
        <taxon>Bacteria</taxon>
        <taxon>Pseudomonadati</taxon>
        <taxon>Pseudomonadota</taxon>
        <taxon>Gammaproteobacteria</taxon>
        <taxon>Enterobacterales</taxon>
        <taxon>Enterobacteriaceae</taxon>
        <taxon>Klebsiella/Raoultella group</taxon>
        <taxon>Klebsiella</taxon>
        <taxon>Klebsiella pneumoniae complex</taxon>
    </lineage>
</organism>
<protein>
    <submittedName>
        <fullName evidence="2">Uncharacterized protein</fullName>
    </submittedName>
</protein>
<dbReference type="EMBL" id="UGMN01000006">
    <property type="protein sequence ID" value="STX88640.1"/>
    <property type="molecule type" value="Genomic_DNA"/>
</dbReference>
<dbReference type="Proteomes" id="UP000254141">
    <property type="component" value="Unassembled WGS sequence"/>
</dbReference>
<keyword evidence="1" id="KW-0472">Membrane</keyword>
<proteinExistence type="predicted"/>
<reference evidence="5 6" key="3">
    <citation type="submission" date="2018-06" db="EMBL/GenBank/DDBJ databases">
        <authorList>
            <consortium name="Pathogen Informatics"/>
            <person name="Doyle S."/>
        </authorList>
    </citation>
    <scope>NUCLEOTIDE SEQUENCE [LARGE SCALE GENOMIC DNA]</scope>
    <source>
        <strain evidence="3 5">NCTC5051</strain>
        <strain evidence="4 6">NCTC5053</strain>
    </source>
</reference>
<keyword evidence="2" id="KW-0614">Plasmid</keyword>
<evidence type="ECO:0000313" key="5">
    <source>
        <dbReference type="Proteomes" id="UP000254141"/>
    </source>
</evidence>
<feature type="transmembrane region" description="Helical" evidence="1">
    <location>
        <begin position="48"/>
        <end position="65"/>
    </location>
</feature>
<geneLocation type="plasmid" evidence="2">
    <name>pRYC11</name>
</geneLocation>
<dbReference type="Proteomes" id="UP000254387">
    <property type="component" value="Unassembled WGS sequence"/>
</dbReference>
<evidence type="ECO:0000313" key="3">
    <source>
        <dbReference type="EMBL" id="STW26029.1"/>
    </source>
</evidence>
<dbReference type="EMBL" id="LK391770">
    <property type="protein sequence ID" value="CDR98257.1"/>
    <property type="molecule type" value="Genomic_DNA"/>
</dbReference>
<sequence length="136" mass="15753">MIDSIKYLWLLLCEEPSYIGMLMLVIVTTVVMSFFLQRLFVSWWGKSIILIMCIVVAITEVFGFLEPESTYKQIQTRKQDVIYTLKNCRISAFEAQQAGFLAKAKDAWSCPDGITRYMDVRYRDKAEINKLSTEGK</sequence>
<gene>
    <name evidence="2" type="primary">hypothetical protein</name>
    <name evidence="3" type="ORF">NCTC5051_05827</name>
    <name evidence="4" type="ORF">NCTC5053_06903</name>
</gene>
<dbReference type="EMBL" id="UGLU01000004">
    <property type="protein sequence ID" value="STW26029.1"/>
    <property type="molecule type" value="Genomic_DNA"/>
</dbReference>
<evidence type="ECO:0000313" key="6">
    <source>
        <dbReference type="Proteomes" id="UP000254387"/>
    </source>
</evidence>
<reference evidence="2" key="2">
    <citation type="journal article" date="2015" name="Antimicrob. Agents Chemother.">
        <title>Antibiotic-Resistant Klebsiella pneumoniae and Escherichia coli High-Risk Clones and an IncFIIk Mosaic Plasmid Hosting Tn1 (blaTEM-4) in Isolates from 1990 to 2004.</title>
        <authorList>
            <person name="Rodriguez I."/>
            <person name="Novais A."/>
            <person name="Lira F."/>
            <person name="Valverde A."/>
            <person name="Curiao T."/>
            <person name="Martinez J.L."/>
            <person name="Baquero F."/>
            <person name="Canton R."/>
            <person name="Coque T.M."/>
        </authorList>
    </citation>
    <scope>NUCLEOTIDE SEQUENCE [LARGE SCALE GENOMIC DNA]</scope>
    <source>
        <strain evidence="2">H67</strain>
        <plasmid evidence="2">pRYC11</plasmid>
    </source>
</reference>
<keyword evidence="1" id="KW-1133">Transmembrane helix</keyword>
<evidence type="ECO:0000256" key="1">
    <source>
        <dbReference type="SAM" id="Phobius"/>
    </source>
</evidence>
<keyword evidence="1" id="KW-0812">Transmembrane</keyword>
<reference evidence="2" key="1">
    <citation type="submission" date="2014-05" db="EMBL/GenBank/DDBJ databases">
        <authorList>
            <person name="Rodriguez Fernandez I."/>
        </authorList>
    </citation>
    <scope>NUCLEOTIDE SEQUENCE</scope>
    <source>
        <strain evidence="2">H67</strain>
        <plasmid evidence="2">pRYC11</plasmid>
    </source>
</reference>
<evidence type="ECO:0000313" key="2">
    <source>
        <dbReference type="EMBL" id="CDR98257.1"/>
    </source>
</evidence>
<dbReference type="AlphaFoldDB" id="A0A0C7AUG2"/>